<comment type="caution">
    <text evidence="3">The sequence shown here is derived from an EMBL/GenBank/DDBJ whole genome shotgun (WGS) entry which is preliminary data.</text>
</comment>
<accession>W7CZ02</accession>
<organism evidence="3 4">
    <name type="scientific">Brochothrix campestris FSL F6-1037</name>
    <dbReference type="NCBI Taxonomy" id="1265861"/>
    <lineage>
        <taxon>Bacteria</taxon>
        <taxon>Bacillati</taxon>
        <taxon>Bacillota</taxon>
        <taxon>Bacilli</taxon>
        <taxon>Bacillales</taxon>
        <taxon>Listeriaceae</taxon>
        <taxon>Brochothrix</taxon>
    </lineage>
</organism>
<feature type="domain" description="Smf/DprA SLOG" evidence="2">
    <location>
        <begin position="51"/>
        <end position="259"/>
    </location>
</feature>
<dbReference type="RefSeq" id="WP_051456752.1">
    <property type="nucleotide sequence ID" value="NZ_AODH01000001.1"/>
</dbReference>
<dbReference type="GO" id="GO:0009294">
    <property type="term" value="P:DNA-mediated transformation"/>
    <property type="evidence" value="ECO:0007669"/>
    <property type="project" value="InterPro"/>
</dbReference>
<dbReference type="Proteomes" id="UP000019243">
    <property type="component" value="Unassembled WGS sequence"/>
</dbReference>
<comment type="similarity">
    <text evidence="1">Belongs to the DprA/Smf family.</text>
</comment>
<dbReference type="SUPFAM" id="SSF102405">
    <property type="entry name" value="MCP/YpsA-like"/>
    <property type="match status" value="1"/>
</dbReference>
<dbReference type="EMBL" id="AODH01000001">
    <property type="protein sequence ID" value="EUJ42197.1"/>
    <property type="molecule type" value="Genomic_DNA"/>
</dbReference>
<dbReference type="PANTHER" id="PTHR43022:SF1">
    <property type="entry name" value="PROTEIN SMF"/>
    <property type="match status" value="1"/>
</dbReference>
<proteinExistence type="inferred from homology"/>
<dbReference type="InterPro" id="IPR003488">
    <property type="entry name" value="DprA"/>
</dbReference>
<evidence type="ECO:0000313" key="3">
    <source>
        <dbReference type="EMBL" id="EUJ42197.1"/>
    </source>
</evidence>
<dbReference type="PANTHER" id="PTHR43022">
    <property type="entry name" value="PROTEIN SMF"/>
    <property type="match status" value="1"/>
</dbReference>
<evidence type="ECO:0000256" key="1">
    <source>
        <dbReference type="ARBA" id="ARBA00006525"/>
    </source>
</evidence>
<evidence type="ECO:0000259" key="2">
    <source>
        <dbReference type="Pfam" id="PF02481"/>
    </source>
</evidence>
<dbReference type="PATRIC" id="fig|1265861.3.peg.60"/>
<name>W7CZ02_9LIST</name>
<dbReference type="Gene3D" id="3.40.50.450">
    <property type="match status" value="1"/>
</dbReference>
<dbReference type="AlphaFoldDB" id="W7CZ02"/>
<dbReference type="InterPro" id="IPR057666">
    <property type="entry name" value="DrpA_SLOG"/>
</dbReference>
<keyword evidence="4" id="KW-1185">Reference proteome</keyword>
<sequence>MWTERKKWLFEQSHQFQSRTRLRQSLSRLSATRMVAIPKLALDYKAEGIVFITETDMAYPAAFRTMHDAPLYFYAVGNLTFLSKKIIAIVGSRQCSSSAEAVMKPIITALMSAEIVIVSGLALGIDAWAHRLTLREKGAAIAVLGSGMFRFHPRTNQRLFEQVLTKGLVISEYAPTNVARRWTFVERNRLISALSQGVWVVEATLKSGSLTTVDFALNEGKNIYASPGSPLNRHAEGCNQLIQDGAFSVLRAGDILETLG</sequence>
<reference evidence="3 4" key="1">
    <citation type="submission" date="2012-12" db="EMBL/GenBank/DDBJ databases">
        <title>Novel taxa of Listeriaceae from agricultural environments in the United States.</title>
        <authorList>
            <person name="den Bakker H.C."/>
            <person name="Allred A."/>
            <person name="Warchocki S."/>
            <person name="Wright E.M."/>
            <person name="Burrell A."/>
            <person name="Nightingale K.K."/>
            <person name="Kephart D."/>
            <person name="Wiedmann M."/>
        </authorList>
    </citation>
    <scope>NUCLEOTIDE SEQUENCE [LARGE SCALE GENOMIC DNA]</scope>
    <source>
        <strain evidence="3 4">FSL F6-1037</strain>
    </source>
</reference>
<evidence type="ECO:0000313" key="4">
    <source>
        <dbReference type="Proteomes" id="UP000019243"/>
    </source>
</evidence>
<dbReference type="Pfam" id="PF02481">
    <property type="entry name" value="DNA_processg_A"/>
    <property type="match status" value="1"/>
</dbReference>
<dbReference type="STRING" id="1265861.BCAMP_00320"/>
<protein>
    <submittedName>
        <fullName evidence="3">DNA protecting protein DprA</fullName>
    </submittedName>
</protein>
<dbReference type="OrthoDB" id="9785707at2"/>
<dbReference type="NCBIfam" id="TIGR00732">
    <property type="entry name" value="dprA"/>
    <property type="match status" value="1"/>
</dbReference>
<gene>
    <name evidence="3" type="ORF">BCAMP_00320</name>
</gene>